<evidence type="ECO:0000256" key="1">
    <source>
        <dbReference type="SAM" id="MobiDB-lite"/>
    </source>
</evidence>
<dbReference type="InterPro" id="IPR018857">
    <property type="entry name" value="TORC1_cplx_su_TCO89"/>
</dbReference>
<feature type="region of interest" description="Disordered" evidence="1">
    <location>
        <begin position="289"/>
        <end position="325"/>
    </location>
</feature>
<dbReference type="PANTHER" id="PTHR22794:SF2">
    <property type="entry name" value="THAP DOMAIN-CONTAINING PROTEIN 11"/>
    <property type="match status" value="1"/>
</dbReference>
<feature type="region of interest" description="Disordered" evidence="1">
    <location>
        <begin position="439"/>
        <end position="495"/>
    </location>
</feature>
<organism evidence="2 3">
    <name type="scientific">Diutina rugosa</name>
    <name type="common">Yeast</name>
    <name type="synonym">Candida rugosa</name>
    <dbReference type="NCBI Taxonomy" id="5481"/>
    <lineage>
        <taxon>Eukaryota</taxon>
        <taxon>Fungi</taxon>
        <taxon>Dikarya</taxon>
        <taxon>Ascomycota</taxon>
        <taxon>Saccharomycotina</taxon>
        <taxon>Pichiomycetes</taxon>
        <taxon>Debaryomycetaceae</taxon>
        <taxon>Diutina</taxon>
    </lineage>
</organism>
<dbReference type="VEuPathDB" id="FungiDB:DIURU_000905"/>
<dbReference type="GO" id="GO:0031931">
    <property type="term" value="C:TORC1 complex"/>
    <property type="evidence" value="ECO:0007669"/>
    <property type="project" value="InterPro"/>
</dbReference>
<feature type="region of interest" description="Disordered" evidence="1">
    <location>
        <begin position="1"/>
        <end position="104"/>
    </location>
</feature>
<proteinExistence type="predicted"/>
<keyword evidence="3" id="KW-1185">Reference proteome</keyword>
<dbReference type="PANTHER" id="PTHR22794">
    <property type="entry name" value="THAP DOMAIN PROTEIN 11"/>
    <property type="match status" value="1"/>
</dbReference>
<feature type="compositionally biased region" description="Low complexity" evidence="1">
    <location>
        <begin position="174"/>
        <end position="203"/>
    </location>
</feature>
<name>A0A642V2S2_DIURU</name>
<dbReference type="GeneID" id="54779558"/>
<feature type="region of interest" description="Disordered" evidence="1">
    <location>
        <begin position="144"/>
        <end position="242"/>
    </location>
</feature>
<dbReference type="RefSeq" id="XP_034014258.1">
    <property type="nucleotide sequence ID" value="XM_034159205.1"/>
</dbReference>
<dbReference type="OrthoDB" id="5430106at2759"/>
<feature type="compositionally biased region" description="Polar residues" evidence="1">
    <location>
        <begin position="289"/>
        <end position="308"/>
    </location>
</feature>
<gene>
    <name evidence="2" type="ORF">DIURU_000905</name>
</gene>
<dbReference type="AlphaFoldDB" id="A0A642V2S2"/>
<dbReference type="EMBL" id="SWFT01000031">
    <property type="protein sequence ID" value="KAA8906744.1"/>
    <property type="molecule type" value="Genomic_DNA"/>
</dbReference>
<sequence>MSPHPKSRSTSSLRGLLVSPPHVGLKTSARKGKAILELNDDHDDDEYEDVGATDDEVSVPATRGFITPNPDPNSSNSETSTNTSTSSDRLLSGPVPRKNAAADQFELIPDDVTVQPKFSPQASTDDLLNGAAYGGSLLLSQSTGLTRKIESPHPASTKSKSPVLANDDDNYDKQQPPQSSSSPPRVEVASAAAPSNSTNSSSSMPPVEPTPLKRKPTPKFSNNFSSFLAPDTHTHAQSDTRTQQRLWLQRENSLMDVSHLDANNLNNFSNLSLSNLMFAHNQSTTNMTQFASGSSSGSKTNMLGDSNDTTPGSTGGALGSTTGGEISLQGALQGALVTTPGASEPTNLNQFLRSVSSSNSRVSQKMESERFSREYLSVRRYQNPVAESLDRINHLSHTDQIKINKRDRRSEPPSKLSDIEAESAAIVSRLWQDAIASSTGFSSHAGSTPRITQTHESGAQPHRPVYSNPQNYRQQVPAPMVRQTGPKFKKQEANL</sequence>
<accession>A0A642V2S2</accession>
<feature type="compositionally biased region" description="Low complexity" evidence="1">
    <location>
        <begin position="72"/>
        <end position="87"/>
    </location>
</feature>
<comment type="caution">
    <text evidence="2">The sequence shown here is derived from an EMBL/GenBank/DDBJ whole genome shotgun (WGS) entry which is preliminary data.</text>
</comment>
<dbReference type="Proteomes" id="UP000449547">
    <property type="component" value="Unassembled WGS sequence"/>
</dbReference>
<feature type="compositionally biased region" description="Acidic residues" evidence="1">
    <location>
        <begin position="38"/>
        <end position="57"/>
    </location>
</feature>
<dbReference type="GO" id="GO:0031929">
    <property type="term" value="P:TOR signaling"/>
    <property type="evidence" value="ECO:0007669"/>
    <property type="project" value="InterPro"/>
</dbReference>
<protein>
    <submittedName>
        <fullName evidence="2">Uncharacterized protein</fullName>
    </submittedName>
</protein>
<feature type="compositionally biased region" description="Gly residues" evidence="1">
    <location>
        <begin position="313"/>
        <end position="322"/>
    </location>
</feature>
<evidence type="ECO:0000313" key="3">
    <source>
        <dbReference type="Proteomes" id="UP000449547"/>
    </source>
</evidence>
<dbReference type="GO" id="GO:0000329">
    <property type="term" value="C:fungal-type vacuole membrane"/>
    <property type="evidence" value="ECO:0007669"/>
    <property type="project" value="TreeGrafter"/>
</dbReference>
<evidence type="ECO:0000313" key="2">
    <source>
        <dbReference type="EMBL" id="KAA8906744.1"/>
    </source>
</evidence>
<reference evidence="2 3" key="1">
    <citation type="submission" date="2019-07" db="EMBL/GenBank/DDBJ databases">
        <title>Genome assembly of two rare yeast pathogens: Diutina rugosa and Trichomonascus ciferrii.</title>
        <authorList>
            <person name="Mixao V."/>
            <person name="Saus E."/>
            <person name="Hansen A."/>
            <person name="Lass-Flor C."/>
            <person name="Gabaldon T."/>
        </authorList>
    </citation>
    <scope>NUCLEOTIDE SEQUENCE [LARGE SCALE GENOMIC DNA]</scope>
    <source>
        <strain evidence="2 3">CBS 613</strain>
    </source>
</reference>
<feature type="compositionally biased region" description="Polar residues" evidence="1">
    <location>
        <begin position="439"/>
        <end position="457"/>
    </location>
</feature>
<dbReference type="Pfam" id="PF10452">
    <property type="entry name" value="TCO89"/>
    <property type="match status" value="2"/>
</dbReference>